<accession>A0A9D1UZM1</accession>
<dbReference type="Proteomes" id="UP000824202">
    <property type="component" value="Unassembled WGS sequence"/>
</dbReference>
<feature type="domain" description="DUF6922" evidence="1">
    <location>
        <begin position="17"/>
        <end position="67"/>
    </location>
</feature>
<dbReference type="InterPro" id="IPR053830">
    <property type="entry name" value="DUF6922"/>
</dbReference>
<gene>
    <name evidence="2" type="ORF">H9863_04970</name>
</gene>
<organism evidence="2 3">
    <name type="scientific">Candidatus Odoribacter faecigallinarum</name>
    <dbReference type="NCBI Taxonomy" id="2838706"/>
    <lineage>
        <taxon>Bacteria</taxon>
        <taxon>Pseudomonadati</taxon>
        <taxon>Bacteroidota</taxon>
        <taxon>Bacteroidia</taxon>
        <taxon>Bacteroidales</taxon>
        <taxon>Odoribacteraceae</taxon>
        <taxon>Odoribacter</taxon>
    </lineage>
</organism>
<evidence type="ECO:0000313" key="3">
    <source>
        <dbReference type="Proteomes" id="UP000824202"/>
    </source>
</evidence>
<reference evidence="2" key="2">
    <citation type="submission" date="2021-04" db="EMBL/GenBank/DDBJ databases">
        <authorList>
            <person name="Gilroy R."/>
        </authorList>
    </citation>
    <scope>NUCLEOTIDE SEQUENCE</scope>
    <source>
        <strain evidence="2">23274</strain>
    </source>
</reference>
<evidence type="ECO:0000259" key="1">
    <source>
        <dbReference type="Pfam" id="PF21956"/>
    </source>
</evidence>
<proteinExistence type="predicted"/>
<evidence type="ECO:0000313" key="2">
    <source>
        <dbReference type="EMBL" id="HIX03455.1"/>
    </source>
</evidence>
<dbReference type="AlphaFoldDB" id="A0A9D1UZM1"/>
<dbReference type="EMBL" id="DXFT01000097">
    <property type="protein sequence ID" value="HIX03455.1"/>
    <property type="molecule type" value="Genomic_DNA"/>
</dbReference>
<protein>
    <recommendedName>
        <fullName evidence="1">DUF6922 domain-containing protein</fullName>
    </recommendedName>
</protein>
<dbReference type="Pfam" id="PF21956">
    <property type="entry name" value="DUF6922"/>
    <property type="match status" value="1"/>
</dbReference>
<comment type="caution">
    <text evidence="2">The sequence shown here is derived from an EMBL/GenBank/DDBJ whole genome shotgun (WGS) entry which is preliminary data.</text>
</comment>
<name>A0A9D1UZM1_9BACT</name>
<reference evidence="2" key="1">
    <citation type="journal article" date="2021" name="PeerJ">
        <title>Extensive microbial diversity within the chicken gut microbiome revealed by metagenomics and culture.</title>
        <authorList>
            <person name="Gilroy R."/>
            <person name="Ravi A."/>
            <person name="Getino M."/>
            <person name="Pursley I."/>
            <person name="Horton D.L."/>
            <person name="Alikhan N.F."/>
            <person name="Baker D."/>
            <person name="Gharbi K."/>
            <person name="Hall N."/>
            <person name="Watson M."/>
            <person name="Adriaenssens E.M."/>
            <person name="Foster-Nyarko E."/>
            <person name="Jarju S."/>
            <person name="Secka A."/>
            <person name="Antonio M."/>
            <person name="Oren A."/>
            <person name="Chaudhuri R.R."/>
            <person name="La Ragione R."/>
            <person name="Hildebrand F."/>
            <person name="Pallen M.J."/>
        </authorList>
    </citation>
    <scope>NUCLEOTIDE SEQUENCE</scope>
    <source>
        <strain evidence="2">23274</strain>
    </source>
</reference>
<sequence>MTIFDDYRKCEEACAVSPSLLWEYDLSDFDWWKSRKVVVQRVLERGGLRDYYAAFRLYGGIEGFREIVKEVPSLSPKDMNFACVVFGLRKEELRCYTRKLSREKLFNS</sequence>